<keyword evidence="2" id="KW-0677">Repeat</keyword>
<keyword evidence="1 3" id="KW-0853">WD repeat</keyword>
<dbReference type="SUPFAM" id="SSF50978">
    <property type="entry name" value="WD40 repeat-like"/>
    <property type="match status" value="1"/>
</dbReference>
<keyword evidence="5" id="KW-1185">Reference proteome</keyword>
<dbReference type="InterPro" id="IPR036322">
    <property type="entry name" value="WD40_repeat_dom_sf"/>
</dbReference>
<dbReference type="InParanoid" id="A0A1B7NB19"/>
<dbReference type="Gene3D" id="2.130.10.10">
    <property type="entry name" value="YVTN repeat-like/Quinoprotein amine dehydrogenase"/>
    <property type="match status" value="1"/>
</dbReference>
<dbReference type="GO" id="GO:1990234">
    <property type="term" value="C:transferase complex"/>
    <property type="evidence" value="ECO:0007669"/>
    <property type="project" value="UniProtKB-ARBA"/>
</dbReference>
<protein>
    <submittedName>
        <fullName evidence="4">Uncharacterized protein</fullName>
    </submittedName>
</protein>
<dbReference type="Proteomes" id="UP000092154">
    <property type="component" value="Unassembled WGS sequence"/>
</dbReference>
<evidence type="ECO:0000313" key="4">
    <source>
        <dbReference type="EMBL" id="OAX42035.1"/>
    </source>
</evidence>
<dbReference type="AlphaFoldDB" id="A0A1B7NB19"/>
<dbReference type="EMBL" id="KV448165">
    <property type="protein sequence ID" value="OAX42035.1"/>
    <property type="molecule type" value="Genomic_DNA"/>
</dbReference>
<name>A0A1B7NB19_9AGAM</name>
<evidence type="ECO:0000256" key="3">
    <source>
        <dbReference type="PROSITE-ProRule" id="PRU00221"/>
    </source>
</evidence>
<dbReference type="InterPro" id="IPR001680">
    <property type="entry name" value="WD40_rpt"/>
</dbReference>
<accession>A0A1B7NB19</accession>
<organism evidence="4 5">
    <name type="scientific">Rhizopogon vinicolor AM-OR11-026</name>
    <dbReference type="NCBI Taxonomy" id="1314800"/>
    <lineage>
        <taxon>Eukaryota</taxon>
        <taxon>Fungi</taxon>
        <taxon>Dikarya</taxon>
        <taxon>Basidiomycota</taxon>
        <taxon>Agaricomycotina</taxon>
        <taxon>Agaricomycetes</taxon>
        <taxon>Agaricomycetidae</taxon>
        <taxon>Boletales</taxon>
        <taxon>Suillineae</taxon>
        <taxon>Rhizopogonaceae</taxon>
        <taxon>Rhizopogon</taxon>
    </lineage>
</organism>
<proteinExistence type="predicted"/>
<dbReference type="PANTHER" id="PTHR22847:SF637">
    <property type="entry name" value="WD REPEAT DOMAIN 5B"/>
    <property type="match status" value="1"/>
</dbReference>
<reference evidence="4 5" key="1">
    <citation type="submission" date="2016-06" db="EMBL/GenBank/DDBJ databases">
        <title>Comparative genomics of the ectomycorrhizal sister species Rhizopogon vinicolor and Rhizopogon vesiculosus (Basidiomycota: Boletales) reveals a divergence of the mating type B locus.</title>
        <authorList>
            <consortium name="DOE Joint Genome Institute"/>
            <person name="Mujic A.B."/>
            <person name="Kuo A."/>
            <person name="Tritt A."/>
            <person name="Lipzen A."/>
            <person name="Chen C."/>
            <person name="Johnson J."/>
            <person name="Sharma A."/>
            <person name="Barry K."/>
            <person name="Grigoriev I.V."/>
            <person name="Spatafora J.W."/>
        </authorList>
    </citation>
    <scope>NUCLEOTIDE SEQUENCE [LARGE SCALE GENOMIC DNA]</scope>
    <source>
        <strain evidence="4 5">AM-OR11-026</strain>
    </source>
</reference>
<dbReference type="Pfam" id="PF00400">
    <property type="entry name" value="WD40"/>
    <property type="match status" value="2"/>
</dbReference>
<dbReference type="OrthoDB" id="10251741at2759"/>
<dbReference type="PROSITE" id="PS50082">
    <property type="entry name" value="WD_REPEATS_2"/>
    <property type="match status" value="1"/>
</dbReference>
<sequence length="87" mass="9391">MRNSKPVKLRRGLRKHVKVNSDAITCIDISTDNKLLASGSWDNTFDASTLETVSAPFEGHSKAIYGLALSLNSAILVSDSEDGTIKL</sequence>
<evidence type="ECO:0000256" key="1">
    <source>
        <dbReference type="ARBA" id="ARBA00022574"/>
    </source>
</evidence>
<evidence type="ECO:0000256" key="2">
    <source>
        <dbReference type="ARBA" id="ARBA00022737"/>
    </source>
</evidence>
<dbReference type="PROSITE" id="PS50294">
    <property type="entry name" value="WD_REPEATS_REGION"/>
    <property type="match status" value="1"/>
</dbReference>
<gene>
    <name evidence="4" type="ORF">K503DRAFT_684139</name>
</gene>
<dbReference type="PANTHER" id="PTHR22847">
    <property type="entry name" value="WD40 REPEAT PROTEIN"/>
    <property type="match status" value="1"/>
</dbReference>
<dbReference type="InterPro" id="IPR015943">
    <property type="entry name" value="WD40/YVTN_repeat-like_dom_sf"/>
</dbReference>
<feature type="repeat" description="WD" evidence="3">
    <location>
        <begin position="57"/>
        <end position="87"/>
    </location>
</feature>
<evidence type="ECO:0000313" key="5">
    <source>
        <dbReference type="Proteomes" id="UP000092154"/>
    </source>
</evidence>